<reference evidence="2 3" key="1">
    <citation type="submission" date="2020-08" db="EMBL/GenBank/DDBJ databases">
        <title>Genomic Encyclopedia of Type Strains, Phase IV (KMG-IV): sequencing the most valuable type-strain genomes for metagenomic binning, comparative biology and taxonomic classification.</title>
        <authorList>
            <person name="Goeker M."/>
        </authorList>
    </citation>
    <scope>NUCLEOTIDE SEQUENCE [LARGE SCALE GENOMIC DNA]</scope>
    <source>
        <strain evidence="2 3">DSM 12251</strain>
    </source>
</reference>
<proteinExistence type="predicted"/>
<dbReference type="CDD" id="cd06422">
    <property type="entry name" value="NTP_transferase_like_1"/>
    <property type="match status" value="1"/>
</dbReference>
<evidence type="ECO:0000259" key="1">
    <source>
        <dbReference type="Pfam" id="PF00483"/>
    </source>
</evidence>
<dbReference type="PANTHER" id="PTHR22572">
    <property type="entry name" value="SUGAR-1-PHOSPHATE GUANYL TRANSFERASE"/>
    <property type="match status" value="1"/>
</dbReference>
<dbReference type="InterPro" id="IPR005835">
    <property type="entry name" value="NTP_transferase_dom"/>
</dbReference>
<dbReference type="InterPro" id="IPR029044">
    <property type="entry name" value="Nucleotide-diphossugar_trans"/>
</dbReference>
<protein>
    <submittedName>
        <fullName evidence="2">NDP-sugar pyrophosphorylase family protein</fullName>
    </submittedName>
</protein>
<dbReference type="SUPFAM" id="SSF51161">
    <property type="entry name" value="Trimeric LpxA-like enzymes"/>
    <property type="match status" value="1"/>
</dbReference>
<comment type="caution">
    <text evidence="2">The sequence shown here is derived from an EMBL/GenBank/DDBJ whole genome shotgun (WGS) entry which is preliminary data.</text>
</comment>
<name>A0A7W8DQS1_9BACT</name>
<dbReference type="InterPro" id="IPR011004">
    <property type="entry name" value="Trimer_LpxA-like_sf"/>
</dbReference>
<dbReference type="RefSeq" id="WP_184209895.1">
    <property type="nucleotide sequence ID" value="NZ_JACHIF010000006.1"/>
</dbReference>
<organism evidence="2 3">
    <name type="scientific">Prosthecobacter dejongeii</name>
    <dbReference type="NCBI Taxonomy" id="48465"/>
    <lineage>
        <taxon>Bacteria</taxon>
        <taxon>Pseudomonadati</taxon>
        <taxon>Verrucomicrobiota</taxon>
        <taxon>Verrucomicrobiia</taxon>
        <taxon>Verrucomicrobiales</taxon>
        <taxon>Verrucomicrobiaceae</taxon>
        <taxon>Prosthecobacter</taxon>
    </lineage>
</organism>
<keyword evidence="3" id="KW-1185">Reference proteome</keyword>
<gene>
    <name evidence="2" type="ORF">HNQ64_003043</name>
</gene>
<dbReference type="AlphaFoldDB" id="A0A7W8DQS1"/>
<dbReference type="EMBL" id="JACHIF010000006">
    <property type="protein sequence ID" value="MBB5038778.1"/>
    <property type="molecule type" value="Genomic_DNA"/>
</dbReference>
<evidence type="ECO:0000313" key="3">
    <source>
        <dbReference type="Proteomes" id="UP000534294"/>
    </source>
</evidence>
<dbReference type="Pfam" id="PF00483">
    <property type="entry name" value="NTP_transferase"/>
    <property type="match status" value="1"/>
</dbReference>
<dbReference type="SUPFAM" id="SSF53448">
    <property type="entry name" value="Nucleotide-diphospho-sugar transferases"/>
    <property type="match status" value="1"/>
</dbReference>
<dbReference type="Gene3D" id="2.160.10.10">
    <property type="entry name" value="Hexapeptide repeat proteins"/>
    <property type="match status" value="1"/>
</dbReference>
<feature type="domain" description="Nucleotidyl transferase" evidence="1">
    <location>
        <begin position="3"/>
        <end position="232"/>
    </location>
</feature>
<dbReference type="Proteomes" id="UP000534294">
    <property type="component" value="Unassembled WGS sequence"/>
</dbReference>
<accession>A0A7W8DQS1</accession>
<evidence type="ECO:0000313" key="2">
    <source>
        <dbReference type="EMBL" id="MBB5038778.1"/>
    </source>
</evidence>
<dbReference type="InterPro" id="IPR050486">
    <property type="entry name" value="Mannose-1P_guanyltransferase"/>
</dbReference>
<sequence length="309" mass="33259">MQKAFVLGAGLGERLRPLTAQLPKPLIPVFHQPLITYAFDHLRAAGVRSFVVNTHHIPEAYAEAFPTGQHAGLPIAFRNESPVRLETAGGIANVRDLLNEEPFIVYNGDILTDLPLQPLLKEHQDKGNLVTLVLRSHGPALHLSYDEKTGLVTDIRNKLGTGSEGEYLFTGIYACQPEIHEWLTPGKVESVIPIFLRMIQEGARLGAVVIDDGQWWDLGSRAAYLEAHQALHQLGTAPAPAIHPTAQVSPEATLRGLHVIGPGAVVEAGAVLEDCILWPGAVVASGANLKQCIVRSGIRAEGSHAGTDL</sequence>
<dbReference type="Gene3D" id="3.90.550.10">
    <property type="entry name" value="Spore Coat Polysaccharide Biosynthesis Protein SpsA, Chain A"/>
    <property type="match status" value="1"/>
</dbReference>